<evidence type="ECO:0000259" key="4">
    <source>
        <dbReference type="PROSITE" id="PS51064"/>
    </source>
</evidence>
<evidence type="ECO:0000256" key="1">
    <source>
        <dbReference type="ARBA" id="ARBA00022553"/>
    </source>
</evidence>
<dbReference type="SMART" id="SM01244">
    <property type="entry name" value="IRS"/>
    <property type="match status" value="1"/>
</dbReference>
<dbReference type="Ensembl" id="ENSACAT00000038194.1">
    <property type="protein sequence ID" value="ENSACAP00000036622.1"/>
    <property type="gene ID" value="ENSACAG00000038502.1"/>
</dbReference>
<dbReference type="SUPFAM" id="SSF50729">
    <property type="entry name" value="PH domain-like"/>
    <property type="match status" value="2"/>
</dbReference>
<sequence>LLCCKPKHRPLLTSGDWPDGGPGARMEALDSDVRLCGYLRKQKSHRRRFFVLRCASDRGPARLEYYESEKKFRAQPPRPKRAIPLSSALNVNKREDARHRHLVVLYGRQGTFGVAAESPEEQQAWYAAMVELRLGSPGGSPSDACSAPCPPSFSEVWQVSLRPRGLGHSRHLAGSYLLCLAERTVSFLRLNPPEAEAGSAAGSTGSAAGSGPSLVLQLLSVRRCGHSENYFFLEVGRSAATGPGELWMQVEDAVEAQKMHETILEAMKALSDEVRMRSSTASTPGPKALTSSPISVPPRTSKAGQGSPSVESHLSKPRLSKFLDYPSHFCSQHFQYIMIFWC</sequence>
<feature type="domain" description="PH" evidence="3">
    <location>
        <begin position="32"/>
        <end position="134"/>
    </location>
</feature>
<dbReference type="Proteomes" id="UP000001646">
    <property type="component" value="Unplaced"/>
</dbReference>
<dbReference type="InterPro" id="IPR011993">
    <property type="entry name" value="PH-like_dom_sf"/>
</dbReference>
<dbReference type="PROSITE" id="PS50003">
    <property type="entry name" value="PH_DOMAIN"/>
    <property type="match status" value="1"/>
</dbReference>
<dbReference type="GeneTree" id="ENSGT00940000161579"/>
<evidence type="ECO:0000313" key="6">
    <source>
        <dbReference type="Proteomes" id="UP000001646"/>
    </source>
</evidence>
<evidence type="ECO:0000259" key="3">
    <source>
        <dbReference type="PROSITE" id="PS50003"/>
    </source>
</evidence>
<feature type="compositionally biased region" description="Polar residues" evidence="2">
    <location>
        <begin position="302"/>
        <end position="312"/>
    </location>
</feature>
<dbReference type="GO" id="GO:0008286">
    <property type="term" value="P:insulin receptor signaling pathway"/>
    <property type="evidence" value="ECO:0007669"/>
    <property type="project" value="InterPro"/>
</dbReference>
<evidence type="ECO:0000313" key="5">
    <source>
        <dbReference type="Ensembl" id="ENSACAP00000036622.1"/>
    </source>
</evidence>
<dbReference type="PANTHER" id="PTHR10614">
    <property type="entry name" value="INSULIN RECEPTOR SUBSTRATE"/>
    <property type="match status" value="1"/>
</dbReference>
<dbReference type="InterPro" id="IPR039011">
    <property type="entry name" value="IRS"/>
</dbReference>
<dbReference type="PANTHER" id="PTHR10614:SF14">
    <property type="entry name" value="INSULIN RECEPTOR SUBSTRATE 1"/>
    <property type="match status" value="1"/>
</dbReference>
<dbReference type="AlphaFoldDB" id="A0A803TN32"/>
<feature type="domain" description="IRS-type PTB" evidence="4">
    <location>
        <begin position="153"/>
        <end position="274"/>
    </location>
</feature>
<dbReference type="Pfam" id="PF02174">
    <property type="entry name" value="IRS"/>
    <property type="match status" value="1"/>
</dbReference>
<dbReference type="PRINTS" id="PR00628">
    <property type="entry name" value="INSULINRSI"/>
</dbReference>
<accession>A0A803TN32</accession>
<proteinExistence type="predicted"/>
<reference evidence="5" key="3">
    <citation type="submission" date="2025-09" db="UniProtKB">
        <authorList>
            <consortium name="Ensembl"/>
        </authorList>
    </citation>
    <scope>IDENTIFICATION</scope>
</reference>
<dbReference type="PROSITE" id="PS51064">
    <property type="entry name" value="IRS_PTB"/>
    <property type="match status" value="1"/>
</dbReference>
<reference evidence="5" key="2">
    <citation type="submission" date="2025-08" db="UniProtKB">
        <authorList>
            <consortium name="Ensembl"/>
        </authorList>
    </citation>
    <scope>IDENTIFICATION</scope>
</reference>
<dbReference type="CDD" id="cd01204">
    <property type="entry name" value="PTB_IRS"/>
    <property type="match status" value="1"/>
</dbReference>
<feature type="region of interest" description="Disordered" evidence="2">
    <location>
        <begin position="274"/>
        <end position="313"/>
    </location>
</feature>
<name>A0A803TN32_ANOCA</name>
<evidence type="ECO:0008006" key="7">
    <source>
        <dbReference type="Google" id="ProtNLM"/>
    </source>
</evidence>
<dbReference type="GO" id="GO:0005158">
    <property type="term" value="F:insulin receptor binding"/>
    <property type="evidence" value="ECO:0007669"/>
    <property type="project" value="InterPro"/>
</dbReference>
<dbReference type="InterPro" id="IPR002404">
    <property type="entry name" value="IRS_PTB"/>
</dbReference>
<dbReference type="Pfam" id="PF00169">
    <property type="entry name" value="PH"/>
    <property type="match status" value="1"/>
</dbReference>
<dbReference type="InterPro" id="IPR001849">
    <property type="entry name" value="PH_domain"/>
</dbReference>
<dbReference type="SMART" id="SM00310">
    <property type="entry name" value="PTBI"/>
    <property type="match status" value="1"/>
</dbReference>
<dbReference type="Gene3D" id="2.30.29.30">
    <property type="entry name" value="Pleckstrin-homology domain (PH domain)/Phosphotyrosine-binding domain (PTB)"/>
    <property type="match status" value="2"/>
</dbReference>
<feature type="compositionally biased region" description="Polar residues" evidence="2">
    <location>
        <begin position="277"/>
        <end position="294"/>
    </location>
</feature>
<keyword evidence="6" id="KW-1185">Reference proteome</keyword>
<dbReference type="SMART" id="SM00233">
    <property type="entry name" value="PH"/>
    <property type="match status" value="1"/>
</dbReference>
<organism evidence="5 6">
    <name type="scientific">Anolis carolinensis</name>
    <name type="common">Green anole</name>
    <name type="synonym">American chameleon</name>
    <dbReference type="NCBI Taxonomy" id="28377"/>
    <lineage>
        <taxon>Eukaryota</taxon>
        <taxon>Metazoa</taxon>
        <taxon>Chordata</taxon>
        <taxon>Craniata</taxon>
        <taxon>Vertebrata</taxon>
        <taxon>Euteleostomi</taxon>
        <taxon>Lepidosauria</taxon>
        <taxon>Squamata</taxon>
        <taxon>Bifurcata</taxon>
        <taxon>Unidentata</taxon>
        <taxon>Episquamata</taxon>
        <taxon>Toxicofera</taxon>
        <taxon>Iguania</taxon>
        <taxon>Dactyloidae</taxon>
        <taxon>Anolis</taxon>
    </lineage>
</organism>
<keyword evidence="1" id="KW-0597">Phosphoprotein</keyword>
<dbReference type="CDD" id="cd01257">
    <property type="entry name" value="PH_IRS"/>
    <property type="match status" value="1"/>
</dbReference>
<protein>
    <recommendedName>
        <fullName evidence="7">Insulin receptor substrate 1</fullName>
    </recommendedName>
</protein>
<dbReference type="InParanoid" id="A0A803TN32"/>
<evidence type="ECO:0000256" key="2">
    <source>
        <dbReference type="SAM" id="MobiDB-lite"/>
    </source>
</evidence>
<reference evidence="5" key="1">
    <citation type="submission" date="2009-12" db="EMBL/GenBank/DDBJ databases">
        <title>The Genome Sequence of Anolis carolinensis (Green Anole Lizard).</title>
        <authorList>
            <consortium name="The Genome Sequencing Platform"/>
            <person name="Di Palma F."/>
            <person name="Alfoldi J."/>
            <person name="Heiman D."/>
            <person name="Young S."/>
            <person name="Grabherr M."/>
            <person name="Johnson J."/>
            <person name="Lander E.S."/>
            <person name="Lindblad-Toh K."/>
        </authorList>
    </citation>
    <scope>NUCLEOTIDE SEQUENCE [LARGE SCALE GENOMIC DNA]</scope>
    <source>
        <strain evidence="5">JBL SC #1</strain>
    </source>
</reference>